<keyword evidence="5" id="KW-1185">Reference proteome</keyword>
<dbReference type="InterPro" id="IPR012934">
    <property type="entry name" value="Znf_AD"/>
</dbReference>
<dbReference type="SMART" id="SM00868">
    <property type="entry name" value="zf-AD"/>
    <property type="match status" value="1"/>
</dbReference>
<name>A0A1J1J5L0_9DIPT</name>
<dbReference type="Gene3D" id="3.40.1800.20">
    <property type="match status" value="1"/>
</dbReference>
<dbReference type="EMBL" id="CVRI01000067">
    <property type="protein sequence ID" value="CRL06758.1"/>
    <property type="molecule type" value="Genomic_DNA"/>
</dbReference>
<evidence type="ECO:0000256" key="1">
    <source>
        <dbReference type="PROSITE-ProRule" id="PRU01263"/>
    </source>
</evidence>
<protein>
    <submittedName>
        <fullName evidence="4">CLUMA_CG019515, isoform A</fullName>
    </submittedName>
</protein>
<gene>
    <name evidence="4" type="primary">putative AGAP006748-PA</name>
    <name evidence="4" type="ORF">CLUMA_CG019515</name>
</gene>
<keyword evidence="1" id="KW-0479">Metal-binding</keyword>
<feature type="region of interest" description="Disordered" evidence="2">
    <location>
        <begin position="314"/>
        <end position="351"/>
    </location>
</feature>
<accession>A0A1J1J5L0</accession>
<dbReference type="STRING" id="568069.A0A1J1J5L0"/>
<dbReference type="SUPFAM" id="SSF57716">
    <property type="entry name" value="Glucocorticoid receptor-like (DNA-binding domain)"/>
    <property type="match status" value="1"/>
</dbReference>
<feature type="compositionally biased region" description="Polar residues" evidence="2">
    <location>
        <begin position="194"/>
        <end position="204"/>
    </location>
</feature>
<feature type="region of interest" description="Disordered" evidence="2">
    <location>
        <begin position="184"/>
        <end position="204"/>
    </location>
</feature>
<dbReference type="AlphaFoldDB" id="A0A1J1J5L0"/>
<evidence type="ECO:0000256" key="2">
    <source>
        <dbReference type="SAM" id="MobiDB-lite"/>
    </source>
</evidence>
<dbReference type="GO" id="GO:0008270">
    <property type="term" value="F:zinc ion binding"/>
    <property type="evidence" value="ECO:0007669"/>
    <property type="project" value="UniProtKB-UniRule"/>
</dbReference>
<organism evidence="4 5">
    <name type="scientific">Clunio marinus</name>
    <dbReference type="NCBI Taxonomy" id="568069"/>
    <lineage>
        <taxon>Eukaryota</taxon>
        <taxon>Metazoa</taxon>
        <taxon>Ecdysozoa</taxon>
        <taxon>Arthropoda</taxon>
        <taxon>Hexapoda</taxon>
        <taxon>Insecta</taxon>
        <taxon>Pterygota</taxon>
        <taxon>Neoptera</taxon>
        <taxon>Endopterygota</taxon>
        <taxon>Diptera</taxon>
        <taxon>Nematocera</taxon>
        <taxon>Chironomoidea</taxon>
        <taxon>Chironomidae</taxon>
        <taxon>Clunio</taxon>
    </lineage>
</organism>
<dbReference type="OrthoDB" id="4737882at2759"/>
<feature type="domain" description="ZAD" evidence="3">
    <location>
        <begin position="6"/>
        <end position="88"/>
    </location>
</feature>
<feature type="compositionally biased region" description="Basic residues" evidence="2">
    <location>
        <begin position="339"/>
        <end position="351"/>
    </location>
</feature>
<feature type="binding site" evidence="1">
    <location>
        <position position="61"/>
    </location>
    <ligand>
        <name>Zn(2+)</name>
        <dbReference type="ChEBI" id="CHEBI:29105"/>
    </ligand>
</feature>
<feature type="binding site" evidence="1">
    <location>
        <position position="8"/>
    </location>
    <ligand>
        <name>Zn(2+)</name>
        <dbReference type="ChEBI" id="CHEBI:29105"/>
    </ligand>
</feature>
<proteinExistence type="predicted"/>
<reference evidence="4 5" key="1">
    <citation type="submission" date="2015-04" db="EMBL/GenBank/DDBJ databases">
        <authorList>
            <person name="Syromyatnikov M.Y."/>
            <person name="Popov V.N."/>
        </authorList>
    </citation>
    <scope>NUCLEOTIDE SEQUENCE [LARGE SCALE GENOMIC DNA]</scope>
</reference>
<dbReference type="Pfam" id="PF07776">
    <property type="entry name" value="zf-AD"/>
    <property type="match status" value="1"/>
</dbReference>
<evidence type="ECO:0000259" key="3">
    <source>
        <dbReference type="PROSITE" id="PS51915"/>
    </source>
</evidence>
<dbReference type="GO" id="GO:0005634">
    <property type="term" value="C:nucleus"/>
    <property type="evidence" value="ECO:0007669"/>
    <property type="project" value="InterPro"/>
</dbReference>
<feature type="binding site" evidence="1">
    <location>
        <position position="64"/>
    </location>
    <ligand>
        <name>Zn(2+)</name>
        <dbReference type="ChEBI" id="CHEBI:29105"/>
    </ligand>
</feature>
<dbReference type="Proteomes" id="UP000183832">
    <property type="component" value="Unassembled WGS sequence"/>
</dbReference>
<evidence type="ECO:0000313" key="5">
    <source>
        <dbReference type="Proteomes" id="UP000183832"/>
    </source>
</evidence>
<dbReference type="PROSITE" id="PS51915">
    <property type="entry name" value="ZAD"/>
    <property type="match status" value="1"/>
</dbReference>
<feature type="binding site" evidence="1">
    <location>
        <position position="11"/>
    </location>
    <ligand>
        <name>Zn(2+)</name>
        <dbReference type="ChEBI" id="CHEBI:29105"/>
    </ligand>
</feature>
<evidence type="ECO:0000313" key="4">
    <source>
        <dbReference type="EMBL" id="CRL06758.1"/>
    </source>
</evidence>
<sequence>MRDIYKMCRICLGQGSRNIFEQTLGSNLQITRDDLSRIAEKLRFVTMLKINPKENLPQQICDLCIVQLNVSYNFKKLALKNDFQIRNYMIENGMNLSKDDDDPIEATTALEIHQIQHNVIRTNRYRHLLPPEIRRNSTTSSTSGISTMIINGRENDAIQNNSTNNFVHPRPVVRPIQIKVEPVDPDEFKEPSPAMTSSPSNTSEAVSVITVQSSEVPMVSINGLVNNESFNNKTKGSKTPAPLSVKLAKARKEDESKTRQVSNTNRSLRPRTKQTKIAEKSKMISRSKTNLNLRNIKKSSKNIKLTTSVKIQIKKKQVKDIQPKKRGRPRTVNATISNSKKKNKGAGNKRS</sequence>
<feature type="region of interest" description="Disordered" evidence="2">
    <location>
        <begin position="249"/>
        <end position="288"/>
    </location>
</feature>
<keyword evidence="1" id="KW-0862">Zinc</keyword>
<keyword evidence="1" id="KW-0863">Zinc-finger</keyword>